<gene>
    <name evidence="3" type="ORF">ENL47_05325</name>
</gene>
<dbReference type="Pfam" id="PF01989">
    <property type="entry name" value="AcnX_swivel_put"/>
    <property type="match status" value="1"/>
</dbReference>
<organism evidence="3">
    <name type="scientific">Ignisphaera aggregans</name>
    <dbReference type="NCBI Taxonomy" id="334771"/>
    <lineage>
        <taxon>Archaea</taxon>
        <taxon>Thermoproteota</taxon>
        <taxon>Thermoprotei</taxon>
        <taxon>Desulfurococcales</taxon>
        <taxon>Desulfurococcaceae</taxon>
        <taxon>Ignisphaera</taxon>
    </lineage>
</organism>
<accession>A0A7C5UT96</accession>
<evidence type="ECO:0000259" key="2">
    <source>
        <dbReference type="Pfam" id="PF01989"/>
    </source>
</evidence>
<reference evidence="3" key="1">
    <citation type="journal article" date="2020" name="mSystems">
        <title>Genome- and Community-Level Interaction Insights into Carbon Utilization and Element Cycling Functions of Hydrothermarchaeota in Hydrothermal Sediment.</title>
        <authorList>
            <person name="Zhou Z."/>
            <person name="Liu Y."/>
            <person name="Xu W."/>
            <person name="Pan J."/>
            <person name="Luo Z.H."/>
            <person name="Li M."/>
        </authorList>
    </citation>
    <scope>NUCLEOTIDE SEQUENCE [LARGE SCALE GENOMIC DNA]</scope>
    <source>
        <strain evidence="3">SpSt-1</strain>
    </source>
</reference>
<dbReference type="GO" id="GO:0016829">
    <property type="term" value="F:lyase activity"/>
    <property type="evidence" value="ECO:0007669"/>
    <property type="project" value="UniProtKB-KW"/>
</dbReference>
<proteinExistence type="predicted"/>
<dbReference type="Gene3D" id="3.50.30.10">
    <property type="entry name" value="Phosphohistidine domain"/>
    <property type="match status" value="1"/>
</dbReference>
<evidence type="ECO:0000256" key="1">
    <source>
        <dbReference type="ARBA" id="ARBA00023239"/>
    </source>
</evidence>
<comment type="caution">
    <text evidence="3">The sequence shown here is derived from an EMBL/GenBank/DDBJ whole genome shotgun (WGS) entry which is preliminary data.</text>
</comment>
<evidence type="ECO:0000313" key="3">
    <source>
        <dbReference type="EMBL" id="HHR96225.1"/>
    </source>
</evidence>
<protein>
    <submittedName>
        <fullName evidence="3">DUF126 domain-containing protein</fullName>
    </submittedName>
</protein>
<sequence>MYDEHCITIPTAKMVGYSTEGEALKLEVLSFLGDIDSETGVIISEDTGAKNYYIKDKILLVKRFRGSTVGAYVLYSLCKNGLAPKAIVTDDPDPVIIASIVLCNITGVFKISKTVIEQIENEDKIRIESIENGVKICVVKE</sequence>
<keyword evidence="1" id="KW-0456">Lyase</keyword>
<dbReference type="AlphaFoldDB" id="A0A7C5UT96"/>
<name>A0A7C5UT96_9CREN</name>
<dbReference type="EMBL" id="DRUB01000096">
    <property type="protein sequence ID" value="HHR96225.1"/>
    <property type="molecule type" value="Genomic_DNA"/>
</dbReference>
<dbReference type="InterPro" id="IPR002840">
    <property type="entry name" value="PMDh-S-like_dom"/>
</dbReference>
<feature type="domain" description="Phosphomevalonate dehydratase small subunit-like" evidence="2">
    <location>
        <begin position="29"/>
        <end position="106"/>
    </location>
</feature>
<dbReference type="SUPFAM" id="SSF52016">
    <property type="entry name" value="LeuD/IlvD-like"/>
    <property type="match status" value="1"/>
</dbReference>